<accession>A0A3R7KVR3</accession>
<keyword evidence="2" id="KW-1185">Reference proteome</keyword>
<dbReference type="Proteomes" id="UP000284403">
    <property type="component" value="Unassembled WGS sequence"/>
</dbReference>
<dbReference type="EMBL" id="MKKU01000477">
    <property type="protein sequence ID" value="RNF10675.1"/>
    <property type="molecule type" value="Genomic_DNA"/>
</dbReference>
<protein>
    <submittedName>
        <fullName evidence="1">Uncharacterized protein</fullName>
    </submittedName>
</protein>
<reference evidence="1 2" key="1">
    <citation type="journal article" date="2018" name="BMC Genomics">
        <title>Genomic comparison of Trypanosoma conorhini and Trypanosoma rangeli to Trypanosoma cruzi strains of high and low virulence.</title>
        <authorList>
            <person name="Bradwell K.R."/>
            <person name="Koparde V.N."/>
            <person name="Matveyev A.V."/>
            <person name="Serrano M.G."/>
            <person name="Alves J.M."/>
            <person name="Parikh H."/>
            <person name="Huang B."/>
            <person name="Lee V."/>
            <person name="Espinosa-Alvarez O."/>
            <person name="Ortiz P.A."/>
            <person name="Costa-Martins A.G."/>
            <person name="Teixeira M.M."/>
            <person name="Buck G.A."/>
        </authorList>
    </citation>
    <scope>NUCLEOTIDE SEQUENCE [LARGE SCALE GENOMIC DNA]</scope>
    <source>
        <strain evidence="1 2">025E</strain>
    </source>
</reference>
<sequence length="207" mass="22932">MKSGVQWDLLTSPEWFIYAAGDSALHVTGAVASIPTGVLQQRPCILLWFHREDAYVECDAPLPETTMWFADWWRSLQRGLLSPSVESAVHLLIRSRQESCDEATEPCSTQCCLCLVVESDAAWRAHWSQRPLATASTPAFVTTFSAHEEVADSACQCLSALADADESSAPQKQPSLADPIFSENVFELIALEPSAESSTKHRYLWSR</sequence>
<dbReference type="RefSeq" id="XP_029226261.1">
    <property type="nucleotide sequence ID" value="XM_029373627.1"/>
</dbReference>
<name>A0A3R7KVR3_9TRYP</name>
<comment type="caution">
    <text evidence="1">The sequence shown here is derived from an EMBL/GenBank/DDBJ whole genome shotgun (WGS) entry which is preliminary data.</text>
</comment>
<dbReference type="GeneID" id="40320366"/>
<dbReference type="AlphaFoldDB" id="A0A3R7KVR3"/>
<evidence type="ECO:0000313" key="1">
    <source>
        <dbReference type="EMBL" id="RNF10675.1"/>
    </source>
</evidence>
<evidence type="ECO:0000313" key="2">
    <source>
        <dbReference type="Proteomes" id="UP000284403"/>
    </source>
</evidence>
<dbReference type="OrthoDB" id="242058at2759"/>
<organism evidence="1 2">
    <name type="scientific">Trypanosoma conorhini</name>
    <dbReference type="NCBI Taxonomy" id="83891"/>
    <lineage>
        <taxon>Eukaryota</taxon>
        <taxon>Discoba</taxon>
        <taxon>Euglenozoa</taxon>
        <taxon>Kinetoplastea</taxon>
        <taxon>Metakinetoplastina</taxon>
        <taxon>Trypanosomatida</taxon>
        <taxon>Trypanosomatidae</taxon>
        <taxon>Trypanosoma</taxon>
    </lineage>
</organism>
<proteinExistence type="predicted"/>
<gene>
    <name evidence="1" type="ORF">Tco025E_06755</name>
</gene>